<comment type="caution">
    <text evidence="1">The sequence shown here is derived from an EMBL/GenBank/DDBJ whole genome shotgun (WGS) entry which is preliminary data.</text>
</comment>
<keyword evidence="2" id="KW-1185">Reference proteome</keyword>
<evidence type="ECO:0000313" key="1">
    <source>
        <dbReference type="EMBL" id="MCI38070.1"/>
    </source>
</evidence>
<reference evidence="1 2" key="1">
    <citation type="journal article" date="2018" name="Front. Plant Sci.">
        <title>Red Clover (Trifolium pratense) and Zigzag Clover (T. medium) - A Picture of Genomic Similarities and Differences.</title>
        <authorList>
            <person name="Dluhosova J."/>
            <person name="Istvanek J."/>
            <person name="Nedelnik J."/>
            <person name="Repkova J."/>
        </authorList>
    </citation>
    <scope>NUCLEOTIDE SEQUENCE [LARGE SCALE GENOMIC DNA]</scope>
    <source>
        <strain evidence="2">cv. 10/8</strain>
        <tissue evidence="1">Leaf</tissue>
    </source>
</reference>
<feature type="non-terminal residue" evidence="1">
    <location>
        <position position="1"/>
    </location>
</feature>
<organism evidence="1 2">
    <name type="scientific">Trifolium medium</name>
    <dbReference type="NCBI Taxonomy" id="97028"/>
    <lineage>
        <taxon>Eukaryota</taxon>
        <taxon>Viridiplantae</taxon>
        <taxon>Streptophyta</taxon>
        <taxon>Embryophyta</taxon>
        <taxon>Tracheophyta</taxon>
        <taxon>Spermatophyta</taxon>
        <taxon>Magnoliopsida</taxon>
        <taxon>eudicotyledons</taxon>
        <taxon>Gunneridae</taxon>
        <taxon>Pentapetalae</taxon>
        <taxon>rosids</taxon>
        <taxon>fabids</taxon>
        <taxon>Fabales</taxon>
        <taxon>Fabaceae</taxon>
        <taxon>Papilionoideae</taxon>
        <taxon>50 kb inversion clade</taxon>
        <taxon>NPAAA clade</taxon>
        <taxon>Hologalegina</taxon>
        <taxon>IRL clade</taxon>
        <taxon>Trifolieae</taxon>
        <taxon>Trifolium</taxon>
    </lineage>
</organism>
<dbReference type="AlphaFoldDB" id="A0A392RQL6"/>
<dbReference type="EMBL" id="LXQA010251664">
    <property type="protein sequence ID" value="MCI38070.1"/>
    <property type="molecule type" value="Genomic_DNA"/>
</dbReference>
<sequence length="42" mass="4467">SMKQENGLYLLLVHGAIVIEALASDGGARRADLLRKARSGCI</sequence>
<accession>A0A392RQL6</accession>
<protein>
    <submittedName>
        <fullName evidence="1">Uncharacterized protein</fullName>
    </submittedName>
</protein>
<evidence type="ECO:0000313" key="2">
    <source>
        <dbReference type="Proteomes" id="UP000265520"/>
    </source>
</evidence>
<proteinExistence type="predicted"/>
<dbReference type="Proteomes" id="UP000265520">
    <property type="component" value="Unassembled WGS sequence"/>
</dbReference>
<name>A0A392RQL6_9FABA</name>